<dbReference type="InterPro" id="IPR029039">
    <property type="entry name" value="Flavoprotein-like_sf"/>
</dbReference>
<feature type="domain" description="Flavodoxin-like" evidence="1">
    <location>
        <begin position="4"/>
        <end position="158"/>
    </location>
</feature>
<dbReference type="Gene3D" id="3.40.50.360">
    <property type="match status" value="1"/>
</dbReference>
<dbReference type="GO" id="GO:0016020">
    <property type="term" value="C:membrane"/>
    <property type="evidence" value="ECO:0007669"/>
    <property type="project" value="TreeGrafter"/>
</dbReference>
<name>A0A1M5C587_9THEO</name>
<dbReference type="PANTHER" id="PTHR30546:SF23">
    <property type="entry name" value="FLAVOPROTEIN-LIKE PROTEIN YCP4-RELATED"/>
    <property type="match status" value="1"/>
</dbReference>
<dbReference type="EMBL" id="FQVH01000026">
    <property type="protein sequence ID" value="SHF49933.1"/>
    <property type="molecule type" value="Genomic_DNA"/>
</dbReference>
<dbReference type="PROSITE" id="PS50902">
    <property type="entry name" value="FLAVODOXIN_LIKE"/>
    <property type="match status" value="1"/>
</dbReference>
<sequence>MYTVTIIYDTRSGNTEKMAKAVAEGIQREGGVKAVIKHVDDASGQDLLNSEGIIIGSPTHCGLMSWKLKRFFDENTKIAWGKVDGRIAAAFSTSGGLGGGNEMTLLSILNALMNYGFMVFGLPEYAAPGVTAHYGAVSVQTPGEHELESCRILGQKMARYVKMINGEKIR</sequence>
<dbReference type="AlphaFoldDB" id="A0A1M5C587"/>
<evidence type="ECO:0000259" key="1">
    <source>
        <dbReference type="PROSITE" id="PS50902"/>
    </source>
</evidence>
<dbReference type="RefSeq" id="WP_073344868.1">
    <property type="nucleotide sequence ID" value="NZ_FQVH01000026.1"/>
</dbReference>
<accession>A0A1M5C587</accession>
<dbReference type="OrthoDB" id="9801479at2"/>
<dbReference type="SUPFAM" id="SSF52218">
    <property type="entry name" value="Flavoproteins"/>
    <property type="match status" value="1"/>
</dbReference>
<dbReference type="PROSITE" id="PS00201">
    <property type="entry name" value="FLAVODOXIN"/>
    <property type="match status" value="1"/>
</dbReference>
<dbReference type="PANTHER" id="PTHR30546">
    <property type="entry name" value="FLAVODOXIN-RELATED PROTEIN WRBA-RELATED"/>
    <property type="match status" value="1"/>
</dbReference>
<keyword evidence="3" id="KW-1185">Reference proteome</keyword>
<dbReference type="STRING" id="1121256.SAMN02746089_02029"/>
<dbReference type="Pfam" id="PF00258">
    <property type="entry name" value="Flavodoxin_1"/>
    <property type="match status" value="1"/>
</dbReference>
<protein>
    <submittedName>
        <fullName evidence="2">NAD(P)H dehydrogenase (Quinone)</fullName>
    </submittedName>
</protein>
<dbReference type="InterPro" id="IPR001226">
    <property type="entry name" value="Flavodoxin_CS"/>
</dbReference>
<dbReference type="Proteomes" id="UP000184088">
    <property type="component" value="Unassembled WGS sequence"/>
</dbReference>
<gene>
    <name evidence="2" type="ORF">SAMN02746089_02029</name>
</gene>
<dbReference type="FunFam" id="3.40.50.360:FF:000069">
    <property type="entry name" value="Flavodoxin"/>
    <property type="match status" value="1"/>
</dbReference>
<proteinExistence type="predicted"/>
<organism evidence="2 3">
    <name type="scientific">Caldanaerobius fijiensis DSM 17918</name>
    <dbReference type="NCBI Taxonomy" id="1121256"/>
    <lineage>
        <taxon>Bacteria</taxon>
        <taxon>Bacillati</taxon>
        <taxon>Bacillota</taxon>
        <taxon>Clostridia</taxon>
        <taxon>Thermoanaerobacterales</taxon>
        <taxon>Thermoanaerobacteraceae</taxon>
        <taxon>Caldanaerobius</taxon>
    </lineage>
</organism>
<dbReference type="InterPro" id="IPR008254">
    <property type="entry name" value="Flavodoxin/NO_synth"/>
</dbReference>
<dbReference type="GO" id="GO:0009055">
    <property type="term" value="F:electron transfer activity"/>
    <property type="evidence" value="ECO:0007669"/>
    <property type="project" value="InterPro"/>
</dbReference>
<reference evidence="2 3" key="1">
    <citation type="submission" date="2016-11" db="EMBL/GenBank/DDBJ databases">
        <authorList>
            <person name="Jaros S."/>
            <person name="Januszkiewicz K."/>
            <person name="Wedrychowicz H."/>
        </authorList>
    </citation>
    <scope>NUCLEOTIDE SEQUENCE [LARGE SCALE GENOMIC DNA]</scope>
    <source>
        <strain evidence="2 3">DSM 17918</strain>
    </source>
</reference>
<evidence type="ECO:0000313" key="3">
    <source>
        <dbReference type="Proteomes" id="UP000184088"/>
    </source>
</evidence>
<dbReference type="GO" id="GO:0010181">
    <property type="term" value="F:FMN binding"/>
    <property type="evidence" value="ECO:0007669"/>
    <property type="project" value="InterPro"/>
</dbReference>
<evidence type="ECO:0000313" key="2">
    <source>
        <dbReference type="EMBL" id="SHF49933.1"/>
    </source>
</evidence>
<dbReference type="GO" id="GO:0003955">
    <property type="term" value="F:NAD(P)H dehydrogenase (quinone) activity"/>
    <property type="evidence" value="ECO:0007669"/>
    <property type="project" value="TreeGrafter"/>
</dbReference>